<protein>
    <recommendedName>
        <fullName evidence="4">Energy transducer TonB</fullName>
    </recommendedName>
</protein>
<evidence type="ECO:0000313" key="3">
    <source>
        <dbReference type="Proteomes" id="UP001215827"/>
    </source>
</evidence>
<organism evidence="2 3">
    <name type="scientific">Altererythrobacter arenosus</name>
    <dbReference type="NCBI Taxonomy" id="3032592"/>
    <lineage>
        <taxon>Bacteria</taxon>
        <taxon>Pseudomonadati</taxon>
        <taxon>Pseudomonadota</taxon>
        <taxon>Alphaproteobacteria</taxon>
        <taxon>Sphingomonadales</taxon>
        <taxon>Erythrobacteraceae</taxon>
        <taxon>Altererythrobacter</taxon>
    </lineage>
</organism>
<keyword evidence="3" id="KW-1185">Reference proteome</keyword>
<reference evidence="2 3" key="1">
    <citation type="submission" date="2023-03" db="EMBL/GenBank/DDBJ databases">
        <title>Altererythrobacter sp. CAU 1644 isolated from sand.</title>
        <authorList>
            <person name="Kim W."/>
        </authorList>
    </citation>
    <scope>NUCLEOTIDE SEQUENCE [LARGE SCALE GENOMIC DNA]</scope>
    <source>
        <strain evidence="2 3">CAU 1644</strain>
    </source>
</reference>
<sequence>MADRKLFGLGQDEPGTVATAPLGGTRAQAMQRLQVGLSGLGAMILLVGLANIIQDRARVADSLSVPEAAPTTEPSPAPPLSDPLADAGVVPDLPADPEPANTQQAAAVPEGANPQQGNGDDTP</sequence>
<evidence type="ECO:0008006" key="4">
    <source>
        <dbReference type="Google" id="ProtNLM"/>
    </source>
</evidence>
<dbReference type="EMBL" id="CP121106">
    <property type="protein sequence ID" value="WFL78001.1"/>
    <property type="molecule type" value="Genomic_DNA"/>
</dbReference>
<proteinExistence type="predicted"/>
<feature type="region of interest" description="Disordered" evidence="1">
    <location>
        <begin position="1"/>
        <end position="20"/>
    </location>
</feature>
<name>A0ABY8FX72_9SPHN</name>
<feature type="region of interest" description="Disordered" evidence="1">
    <location>
        <begin position="61"/>
        <end position="123"/>
    </location>
</feature>
<gene>
    <name evidence="2" type="ORF">P7228_02735</name>
</gene>
<dbReference type="RefSeq" id="WP_278016692.1">
    <property type="nucleotide sequence ID" value="NZ_CP121106.1"/>
</dbReference>
<evidence type="ECO:0000256" key="1">
    <source>
        <dbReference type="SAM" id="MobiDB-lite"/>
    </source>
</evidence>
<evidence type="ECO:0000313" key="2">
    <source>
        <dbReference type="EMBL" id="WFL78001.1"/>
    </source>
</evidence>
<dbReference type="Proteomes" id="UP001215827">
    <property type="component" value="Chromosome"/>
</dbReference>
<feature type="compositionally biased region" description="Polar residues" evidence="1">
    <location>
        <begin position="113"/>
        <end position="123"/>
    </location>
</feature>
<accession>A0ABY8FX72</accession>